<feature type="compositionally biased region" description="Basic and acidic residues" evidence="1">
    <location>
        <begin position="1"/>
        <end position="16"/>
    </location>
</feature>
<keyword evidence="2" id="KW-0812">Transmembrane</keyword>
<dbReference type="EMBL" id="JAGMUV010000011">
    <property type="protein sequence ID" value="KAH7141045.1"/>
    <property type="molecule type" value="Genomic_DNA"/>
</dbReference>
<keyword evidence="2" id="KW-1133">Transmembrane helix</keyword>
<proteinExistence type="predicted"/>
<feature type="compositionally biased region" description="Polar residues" evidence="1">
    <location>
        <begin position="264"/>
        <end position="273"/>
    </location>
</feature>
<protein>
    <submittedName>
        <fullName evidence="3">Uncharacterized protein</fullName>
    </submittedName>
</protein>
<feature type="transmembrane region" description="Helical" evidence="2">
    <location>
        <begin position="487"/>
        <end position="508"/>
    </location>
</feature>
<feature type="region of interest" description="Disordered" evidence="1">
    <location>
        <begin position="1"/>
        <end position="160"/>
    </location>
</feature>
<dbReference type="AlphaFoldDB" id="A0A9P9EMX5"/>
<dbReference type="Proteomes" id="UP000738349">
    <property type="component" value="Unassembled WGS sequence"/>
</dbReference>
<evidence type="ECO:0000313" key="3">
    <source>
        <dbReference type="EMBL" id="KAH7141045.1"/>
    </source>
</evidence>
<feature type="transmembrane region" description="Helical" evidence="2">
    <location>
        <begin position="514"/>
        <end position="536"/>
    </location>
</feature>
<sequence length="547" mass="60140">MAEDEAQHDMKEDVKRKPWSFFSRAPRGPSPQPSSSQTSRPPPVARPSDPSQPIRRLSAPGPSPSVEPPQVSIYKFTHSPSPAYWIDEAPTIQQQPRQAERAYPPISNPDRVDSLPLEDIPETQKLSKQGTSSQAPSAAPSRQYEPSPSLPKLGFSNLSMVDPSSGATIVPKTVVMNPAASRIKPSQGPKPPDEAVFHALVTRHGGTFVPPQATKQTAESAYQVDITPPISEREPPPRITLDPAIFQPIQPIQQATQTRKPETSESSNNTTWALPSGNAGSLVPPVSNIPMSSPNAPRGTHYPDSQWTELPTLESKDDQGGIKPPAIITSDAGFYDISKPTCSLNLICYRSGANGCDLQQVQCILRSKFPNDDNFQSTIAANPHLVHTDAQFFDEIQRLFATKMSGFFRRYFSLKSLQAFRVLAYTPTTRPVVVPFDDFVLQEMMYAYRNPSKLESKDDWVKWVFRLRRKDKRHAIEFVEGWNTTRIAIAGTIPWLSSCLVGVLWAAVGGDIQTAFTVASFILTSSSIILALLAIISSIESSGRSIT</sequence>
<organism evidence="3 4">
    <name type="scientific">Dactylonectria macrodidyma</name>
    <dbReference type="NCBI Taxonomy" id="307937"/>
    <lineage>
        <taxon>Eukaryota</taxon>
        <taxon>Fungi</taxon>
        <taxon>Dikarya</taxon>
        <taxon>Ascomycota</taxon>
        <taxon>Pezizomycotina</taxon>
        <taxon>Sordariomycetes</taxon>
        <taxon>Hypocreomycetidae</taxon>
        <taxon>Hypocreales</taxon>
        <taxon>Nectriaceae</taxon>
        <taxon>Dactylonectria</taxon>
    </lineage>
</organism>
<dbReference type="OrthoDB" id="9988102at2759"/>
<keyword evidence="4" id="KW-1185">Reference proteome</keyword>
<gene>
    <name evidence="3" type="ORF">EDB81DRAFT_69686</name>
</gene>
<feature type="compositionally biased region" description="Low complexity" evidence="1">
    <location>
        <begin position="132"/>
        <end position="141"/>
    </location>
</feature>
<keyword evidence="2" id="KW-0472">Membrane</keyword>
<evidence type="ECO:0000256" key="1">
    <source>
        <dbReference type="SAM" id="MobiDB-lite"/>
    </source>
</evidence>
<name>A0A9P9EMX5_9HYPO</name>
<accession>A0A9P9EMX5</accession>
<reference evidence="3" key="1">
    <citation type="journal article" date="2021" name="Nat. Commun.">
        <title>Genetic determinants of endophytism in the Arabidopsis root mycobiome.</title>
        <authorList>
            <person name="Mesny F."/>
            <person name="Miyauchi S."/>
            <person name="Thiergart T."/>
            <person name="Pickel B."/>
            <person name="Atanasova L."/>
            <person name="Karlsson M."/>
            <person name="Huettel B."/>
            <person name="Barry K.W."/>
            <person name="Haridas S."/>
            <person name="Chen C."/>
            <person name="Bauer D."/>
            <person name="Andreopoulos W."/>
            <person name="Pangilinan J."/>
            <person name="LaButti K."/>
            <person name="Riley R."/>
            <person name="Lipzen A."/>
            <person name="Clum A."/>
            <person name="Drula E."/>
            <person name="Henrissat B."/>
            <person name="Kohler A."/>
            <person name="Grigoriev I.V."/>
            <person name="Martin F.M."/>
            <person name="Hacquard S."/>
        </authorList>
    </citation>
    <scope>NUCLEOTIDE SEQUENCE</scope>
    <source>
        <strain evidence="3">MPI-CAGE-AT-0147</strain>
    </source>
</reference>
<comment type="caution">
    <text evidence="3">The sequence shown here is derived from an EMBL/GenBank/DDBJ whole genome shotgun (WGS) entry which is preliminary data.</text>
</comment>
<evidence type="ECO:0000313" key="4">
    <source>
        <dbReference type="Proteomes" id="UP000738349"/>
    </source>
</evidence>
<feature type="region of interest" description="Disordered" evidence="1">
    <location>
        <begin position="252"/>
        <end position="321"/>
    </location>
</feature>
<evidence type="ECO:0000256" key="2">
    <source>
        <dbReference type="SAM" id="Phobius"/>
    </source>
</evidence>
<feature type="compositionally biased region" description="Low complexity" evidence="1">
    <location>
        <begin position="23"/>
        <end position="39"/>
    </location>
</feature>